<dbReference type="RefSeq" id="WP_151152228.1">
    <property type="nucleotide sequence ID" value="NZ_JYLB01000003.1"/>
</dbReference>
<evidence type="ECO:0000313" key="1">
    <source>
        <dbReference type="EMBL" id="KAB0503302.1"/>
    </source>
</evidence>
<dbReference type="AlphaFoldDB" id="A0A7V7P300"/>
<comment type="caution">
    <text evidence="1">The sequence shown here is derived from an EMBL/GenBank/DDBJ whole genome shotgun (WGS) entry which is preliminary data.</text>
</comment>
<dbReference type="Proteomes" id="UP000434925">
    <property type="component" value="Unassembled WGS sequence"/>
</dbReference>
<evidence type="ECO:0000313" key="2">
    <source>
        <dbReference type="Proteomes" id="UP000434925"/>
    </source>
</evidence>
<name>A0A7V7P300_9PSED</name>
<sequence>MIKVDPTNKWSKEYAYYLTKISNSGGGNFLTYTALIAKLGEYCEAGKSDHKYSQFFITGPTANSALHQAAVSRGSIAATDRAPVNLLMTTGAVGVGVTNKSVHSTDPETGRAKGRGVVVHEYYINGASGRRVTARTESGKTTYYYSSSHAENTYKYALLT</sequence>
<dbReference type="EMBL" id="VZPO01000006">
    <property type="protein sequence ID" value="KAB0503302.1"/>
    <property type="molecule type" value="Genomic_DNA"/>
</dbReference>
<organism evidence="1 2">
    <name type="scientific">Pseudomonas lini</name>
    <dbReference type="NCBI Taxonomy" id="163011"/>
    <lineage>
        <taxon>Bacteria</taxon>
        <taxon>Pseudomonadati</taxon>
        <taxon>Pseudomonadota</taxon>
        <taxon>Gammaproteobacteria</taxon>
        <taxon>Pseudomonadales</taxon>
        <taxon>Pseudomonadaceae</taxon>
        <taxon>Pseudomonas</taxon>
    </lineage>
</organism>
<accession>A0A7V7P300</accession>
<reference evidence="1 2" key="1">
    <citation type="submission" date="2019-09" db="EMBL/GenBank/DDBJ databases">
        <title>Draft genome sequences of 48 bacterial type strains from the CCUG.</title>
        <authorList>
            <person name="Tunovic T."/>
            <person name="Pineiro-Iglesias B."/>
            <person name="Unosson C."/>
            <person name="Inganas E."/>
            <person name="Ohlen M."/>
            <person name="Cardew S."/>
            <person name="Jensie-Markopoulos S."/>
            <person name="Salva-Serra F."/>
            <person name="Jaen-Luchoro D."/>
            <person name="Karlsson R."/>
            <person name="Svensson-Stadler L."/>
            <person name="Chun J."/>
            <person name="Moore E."/>
        </authorList>
    </citation>
    <scope>NUCLEOTIDE SEQUENCE [LARGE SCALE GENOMIC DNA]</scope>
    <source>
        <strain evidence="1 2">CCUG 51522</strain>
    </source>
</reference>
<gene>
    <name evidence="1" type="ORF">F7R14_16150</name>
</gene>
<proteinExistence type="predicted"/>
<protein>
    <submittedName>
        <fullName evidence="1">Uncharacterized protein</fullName>
    </submittedName>
</protein>